<dbReference type="Proteomes" id="UP001632038">
    <property type="component" value="Unassembled WGS sequence"/>
</dbReference>
<dbReference type="AlphaFoldDB" id="A0ABD3DS42"/>
<name>A0ABD3DS42_9LAMI</name>
<comment type="caution">
    <text evidence="1">The sequence shown here is derived from an EMBL/GenBank/DDBJ whole genome shotgun (WGS) entry which is preliminary data.</text>
</comment>
<sequence length="51" mass="5794">MGGSWWLNRCEAETACGEARRRLERDHRETVDSAVSGWVARRCVREAYPGG</sequence>
<gene>
    <name evidence="1" type="ORF">CASFOL_014491</name>
</gene>
<evidence type="ECO:0000313" key="1">
    <source>
        <dbReference type="EMBL" id="KAL3643676.1"/>
    </source>
</evidence>
<proteinExistence type="predicted"/>
<accession>A0ABD3DS42</accession>
<protein>
    <submittedName>
        <fullName evidence="1">Uncharacterized protein</fullName>
    </submittedName>
</protein>
<evidence type="ECO:0000313" key="2">
    <source>
        <dbReference type="Proteomes" id="UP001632038"/>
    </source>
</evidence>
<keyword evidence="2" id="KW-1185">Reference proteome</keyword>
<dbReference type="EMBL" id="JAVIJP010000016">
    <property type="protein sequence ID" value="KAL3643676.1"/>
    <property type="molecule type" value="Genomic_DNA"/>
</dbReference>
<organism evidence="1 2">
    <name type="scientific">Castilleja foliolosa</name>
    <dbReference type="NCBI Taxonomy" id="1961234"/>
    <lineage>
        <taxon>Eukaryota</taxon>
        <taxon>Viridiplantae</taxon>
        <taxon>Streptophyta</taxon>
        <taxon>Embryophyta</taxon>
        <taxon>Tracheophyta</taxon>
        <taxon>Spermatophyta</taxon>
        <taxon>Magnoliopsida</taxon>
        <taxon>eudicotyledons</taxon>
        <taxon>Gunneridae</taxon>
        <taxon>Pentapetalae</taxon>
        <taxon>asterids</taxon>
        <taxon>lamiids</taxon>
        <taxon>Lamiales</taxon>
        <taxon>Orobanchaceae</taxon>
        <taxon>Pedicularideae</taxon>
        <taxon>Castillejinae</taxon>
        <taxon>Castilleja</taxon>
    </lineage>
</organism>
<reference evidence="2" key="1">
    <citation type="journal article" date="2024" name="IScience">
        <title>Strigolactones Initiate the Formation of Haustorium-like Structures in Castilleja.</title>
        <authorList>
            <person name="Buerger M."/>
            <person name="Peterson D."/>
            <person name="Chory J."/>
        </authorList>
    </citation>
    <scope>NUCLEOTIDE SEQUENCE [LARGE SCALE GENOMIC DNA]</scope>
</reference>